<feature type="region of interest" description="Disordered" evidence="1">
    <location>
        <begin position="35"/>
        <end position="73"/>
    </location>
</feature>
<evidence type="ECO:0000256" key="1">
    <source>
        <dbReference type="SAM" id="MobiDB-lite"/>
    </source>
</evidence>
<dbReference type="GeneID" id="36594883"/>
<dbReference type="RefSeq" id="XP_024737315.1">
    <property type="nucleotide sequence ID" value="XM_024886806.1"/>
</dbReference>
<dbReference type="AlphaFoldDB" id="A0A2J6TBL6"/>
<evidence type="ECO:0000259" key="2">
    <source>
        <dbReference type="Pfam" id="PF20150"/>
    </source>
</evidence>
<dbReference type="Pfam" id="PF20150">
    <property type="entry name" value="2EXR"/>
    <property type="match status" value="1"/>
</dbReference>
<accession>A0A2J6TBL6</accession>
<organism evidence="3 4">
    <name type="scientific">Hyaloscypha bicolor E</name>
    <dbReference type="NCBI Taxonomy" id="1095630"/>
    <lineage>
        <taxon>Eukaryota</taxon>
        <taxon>Fungi</taxon>
        <taxon>Dikarya</taxon>
        <taxon>Ascomycota</taxon>
        <taxon>Pezizomycotina</taxon>
        <taxon>Leotiomycetes</taxon>
        <taxon>Helotiales</taxon>
        <taxon>Hyaloscyphaceae</taxon>
        <taxon>Hyaloscypha</taxon>
        <taxon>Hyaloscypha bicolor</taxon>
    </lineage>
</organism>
<feature type="compositionally biased region" description="Basic and acidic residues" evidence="1">
    <location>
        <begin position="57"/>
        <end position="73"/>
    </location>
</feature>
<gene>
    <name evidence="3" type="ORF">K444DRAFT_663214</name>
</gene>
<name>A0A2J6TBL6_9HELO</name>
<dbReference type="PANTHER" id="PTHR35910">
    <property type="entry name" value="2EXR DOMAIN-CONTAINING PROTEIN"/>
    <property type="match status" value="1"/>
</dbReference>
<dbReference type="OrthoDB" id="3557569at2759"/>
<evidence type="ECO:0000313" key="4">
    <source>
        <dbReference type="Proteomes" id="UP000235371"/>
    </source>
</evidence>
<proteinExistence type="predicted"/>
<sequence>MTAPTPQGTALLELLPRAALDLDLAATSSPDLIFPSSQAHRNSSPNNTGAMPTQRVGDTDGPPRIRTRLDPTKAKEKPVSDLIYYEALSHATESKVWQPPQHRTKHILDEDIDGLADQLAGNTLGTIRAWTTEKRTNADQTGNWAWQQQQLDTEQEKSKAKSTEPLINTQLQQTALPPPLKTFACFGRLPTELRLKIWKYARPDPRIVRISWSKDLLDPPLWVERWRNGSDLLKDDAPWIQDIRRPKYSETPIPAMLHVCAESRQVALGWYKLSLDSKLTKPRVYFDFDSDYLYVGCNECGVCFCRDCTNKVDFEDCHAVKRVLVHWAPRRITPFFSLHLRLRGVKEVLIFDPSTDPLNSDTELAHLQETTKPFNWQEGKSLYDVFLEDKLQLDQFYMDSVRIHQAQAKDPGPLYPTKIARVELVVTPAATKIYGFMGDKSENNAIDFSLHPRSV</sequence>
<dbReference type="EMBL" id="KZ613790">
    <property type="protein sequence ID" value="PMD60411.1"/>
    <property type="molecule type" value="Genomic_DNA"/>
</dbReference>
<dbReference type="InParanoid" id="A0A2J6TBL6"/>
<protein>
    <recommendedName>
        <fullName evidence="2">2EXR domain-containing protein</fullName>
    </recommendedName>
</protein>
<reference evidence="3 4" key="1">
    <citation type="submission" date="2016-04" db="EMBL/GenBank/DDBJ databases">
        <title>A degradative enzymes factory behind the ericoid mycorrhizal symbiosis.</title>
        <authorList>
            <consortium name="DOE Joint Genome Institute"/>
            <person name="Martino E."/>
            <person name="Morin E."/>
            <person name="Grelet G."/>
            <person name="Kuo A."/>
            <person name="Kohler A."/>
            <person name="Daghino S."/>
            <person name="Barry K."/>
            <person name="Choi C."/>
            <person name="Cichocki N."/>
            <person name="Clum A."/>
            <person name="Copeland A."/>
            <person name="Hainaut M."/>
            <person name="Haridas S."/>
            <person name="Labutti K."/>
            <person name="Lindquist E."/>
            <person name="Lipzen A."/>
            <person name="Khouja H.-R."/>
            <person name="Murat C."/>
            <person name="Ohm R."/>
            <person name="Olson A."/>
            <person name="Spatafora J."/>
            <person name="Veneault-Fourrey C."/>
            <person name="Henrissat B."/>
            <person name="Grigoriev I."/>
            <person name="Martin F."/>
            <person name="Perotto S."/>
        </authorList>
    </citation>
    <scope>NUCLEOTIDE SEQUENCE [LARGE SCALE GENOMIC DNA]</scope>
    <source>
        <strain evidence="3 4">E</strain>
    </source>
</reference>
<feature type="compositionally biased region" description="Polar residues" evidence="1">
    <location>
        <begin position="35"/>
        <end position="51"/>
    </location>
</feature>
<dbReference type="PANTHER" id="PTHR35910:SF6">
    <property type="entry name" value="2EXR DOMAIN-CONTAINING PROTEIN"/>
    <property type="match status" value="1"/>
</dbReference>
<dbReference type="InterPro" id="IPR045518">
    <property type="entry name" value="2EXR"/>
</dbReference>
<feature type="domain" description="2EXR" evidence="2">
    <location>
        <begin position="183"/>
        <end position="293"/>
    </location>
</feature>
<dbReference type="Proteomes" id="UP000235371">
    <property type="component" value="Unassembled WGS sequence"/>
</dbReference>
<evidence type="ECO:0000313" key="3">
    <source>
        <dbReference type="EMBL" id="PMD60411.1"/>
    </source>
</evidence>
<keyword evidence="4" id="KW-1185">Reference proteome</keyword>